<name>A0A7H8R6F5_TALRU</name>
<dbReference type="PROSITE" id="PS51762">
    <property type="entry name" value="GH16_2"/>
    <property type="match status" value="1"/>
</dbReference>
<dbReference type="PANTHER" id="PTHR10963">
    <property type="entry name" value="GLYCOSYL HYDROLASE-RELATED"/>
    <property type="match status" value="1"/>
</dbReference>
<dbReference type="GeneID" id="55996426"/>
<gene>
    <name evidence="11" type="ORF">TRUGW13939_08942</name>
</gene>
<dbReference type="GO" id="GO:0052861">
    <property type="term" value="F:endo-1,3(4)-beta-glucanase activity"/>
    <property type="evidence" value="ECO:0007669"/>
    <property type="project" value="UniProtKB-EC"/>
</dbReference>
<dbReference type="GO" id="GO:0005886">
    <property type="term" value="C:plasma membrane"/>
    <property type="evidence" value="ECO:0007669"/>
    <property type="project" value="UniProtKB-SubCell"/>
</dbReference>
<dbReference type="GO" id="GO:0009251">
    <property type="term" value="P:glucan catabolic process"/>
    <property type="evidence" value="ECO:0007669"/>
    <property type="project" value="TreeGrafter"/>
</dbReference>
<accession>A0A7H8R6F5</accession>
<evidence type="ECO:0000256" key="9">
    <source>
        <dbReference type="ARBA" id="ARBA00023295"/>
    </source>
</evidence>
<dbReference type="SUPFAM" id="SSF49899">
    <property type="entry name" value="Concanavalin A-like lectins/glucanases"/>
    <property type="match status" value="1"/>
</dbReference>
<keyword evidence="5" id="KW-1003">Cell membrane</keyword>
<evidence type="ECO:0000256" key="1">
    <source>
        <dbReference type="ARBA" id="ARBA00000124"/>
    </source>
</evidence>
<dbReference type="InterPro" id="IPR013320">
    <property type="entry name" value="ConA-like_dom_sf"/>
</dbReference>
<dbReference type="PANTHER" id="PTHR10963:SF24">
    <property type="entry name" value="GLYCOSIDASE C21B10.07-RELATED"/>
    <property type="match status" value="1"/>
</dbReference>
<evidence type="ECO:0000256" key="4">
    <source>
        <dbReference type="ARBA" id="ARBA00012599"/>
    </source>
</evidence>
<evidence type="ECO:0000256" key="2">
    <source>
        <dbReference type="ARBA" id="ARBA00004609"/>
    </source>
</evidence>
<dbReference type="CDD" id="cd02181">
    <property type="entry name" value="GH16_fungal_Lam16A_glucanase"/>
    <property type="match status" value="1"/>
</dbReference>
<organism evidence="11 12">
    <name type="scientific">Talaromyces rugulosus</name>
    <name type="common">Penicillium rugulosum</name>
    <dbReference type="NCBI Taxonomy" id="121627"/>
    <lineage>
        <taxon>Eukaryota</taxon>
        <taxon>Fungi</taxon>
        <taxon>Dikarya</taxon>
        <taxon>Ascomycota</taxon>
        <taxon>Pezizomycotina</taxon>
        <taxon>Eurotiomycetes</taxon>
        <taxon>Eurotiomycetidae</taxon>
        <taxon>Eurotiales</taxon>
        <taxon>Trichocomaceae</taxon>
        <taxon>Talaromyces</taxon>
        <taxon>Talaromyces sect. Islandici</taxon>
    </lineage>
</organism>
<evidence type="ECO:0000256" key="7">
    <source>
        <dbReference type="ARBA" id="ARBA00022801"/>
    </source>
</evidence>
<sequence length="337" mass="36293">MHYSTVLQLATLAALGDASKINPGHHALHNHRRYATSNGTGYSLTDEYPTGLDFFSRFSFYTDNDPTHGFVTFVDEDTATSNNMISAQGNTTYIGVDSTNVASSTGRQSVRLTSTTTYNSSLFVLDLAHMPGSNCGSWPAFWTLGANWPYQGEIDIIEGVNQQSGNAMTLHTSDGCTINNNGFSGSISTNNCFVNATGQSNNAGCGIDSTDPTSYGDGFNNNNGGVYATEWTDEFIQIFFWGHDNVPSDLTNGSPNPASWGQPVALFKGDCDIGSHFQSQNIIFDITFCGDWAGSVWSSSASCSSLSSSCSDYVQNNPSAFQSSYWLVNSLKVFSRS</sequence>
<evidence type="ECO:0000256" key="3">
    <source>
        <dbReference type="ARBA" id="ARBA00006865"/>
    </source>
</evidence>
<keyword evidence="12" id="KW-1185">Reference proteome</keyword>
<feature type="domain" description="GH16" evidence="10">
    <location>
        <begin position="35"/>
        <end position="301"/>
    </location>
</feature>
<proteinExistence type="inferred from homology"/>
<evidence type="ECO:0000313" key="12">
    <source>
        <dbReference type="Proteomes" id="UP000509510"/>
    </source>
</evidence>
<reference evidence="12" key="1">
    <citation type="submission" date="2020-06" db="EMBL/GenBank/DDBJ databases">
        <title>A chromosome-scale genome assembly of Talaromyces rugulosus W13939.</title>
        <authorList>
            <person name="Wang B."/>
            <person name="Guo L."/>
            <person name="Ye K."/>
            <person name="Wang L."/>
        </authorList>
    </citation>
    <scope>NUCLEOTIDE SEQUENCE [LARGE SCALE GENOMIC DNA]</scope>
    <source>
        <strain evidence="12">W13939</strain>
    </source>
</reference>
<dbReference type="RefSeq" id="XP_035347960.1">
    <property type="nucleotide sequence ID" value="XM_035492067.1"/>
</dbReference>
<dbReference type="InterPro" id="IPR050546">
    <property type="entry name" value="Glycosyl_Hydrlase_16"/>
</dbReference>
<dbReference type="Gene3D" id="2.60.120.200">
    <property type="match status" value="1"/>
</dbReference>
<dbReference type="EMBL" id="CP055902">
    <property type="protein sequence ID" value="QKX61786.1"/>
    <property type="molecule type" value="Genomic_DNA"/>
</dbReference>
<keyword evidence="8" id="KW-0449">Lipoprotein</keyword>
<evidence type="ECO:0000259" key="10">
    <source>
        <dbReference type="PROSITE" id="PS51762"/>
    </source>
</evidence>
<dbReference type="KEGG" id="trg:TRUGW13939_08942"/>
<protein>
    <recommendedName>
        <fullName evidence="4">endo-1,3(4)-beta-glucanase</fullName>
        <ecNumber evidence="4">3.2.1.6</ecNumber>
    </recommendedName>
</protein>
<dbReference type="OrthoDB" id="192832at2759"/>
<comment type="similarity">
    <text evidence="3">Belongs to the glycosyl hydrolase 16 family.</text>
</comment>
<dbReference type="EC" id="3.2.1.6" evidence="4"/>
<evidence type="ECO:0000256" key="6">
    <source>
        <dbReference type="ARBA" id="ARBA00022622"/>
    </source>
</evidence>
<keyword evidence="6" id="KW-0336">GPI-anchor</keyword>
<keyword evidence="6" id="KW-0472">Membrane</keyword>
<evidence type="ECO:0000313" key="11">
    <source>
        <dbReference type="EMBL" id="QKX61786.1"/>
    </source>
</evidence>
<evidence type="ECO:0000256" key="5">
    <source>
        <dbReference type="ARBA" id="ARBA00022475"/>
    </source>
</evidence>
<dbReference type="GO" id="GO:0098552">
    <property type="term" value="C:side of membrane"/>
    <property type="evidence" value="ECO:0007669"/>
    <property type="project" value="UniProtKB-KW"/>
</dbReference>
<keyword evidence="7" id="KW-0378">Hydrolase</keyword>
<comment type="subcellular location">
    <subcellularLocation>
        <location evidence="2">Cell membrane</location>
        <topology evidence="2">Lipid-anchor</topology>
        <topology evidence="2">GPI-anchor</topology>
    </subcellularLocation>
</comment>
<evidence type="ECO:0000256" key="8">
    <source>
        <dbReference type="ARBA" id="ARBA00023288"/>
    </source>
</evidence>
<comment type="catalytic activity">
    <reaction evidence="1">
        <text>Endohydrolysis of (1-&gt;3)- or (1-&gt;4)-linkages in beta-D-glucans when the glucose residue whose reducing group is involved in the linkage to be hydrolyzed is itself substituted at C-3.</text>
        <dbReference type="EC" id="3.2.1.6"/>
    </reaction>
</comment>
<dbReference type="Pfam" id="PF26113">
    <property type="entry name" value="GH16_XgeA"/>
    <property type="match status" value="1"/>
</dbReference>
<keyword evidence="9" id="KW-0326">Glycosidase</keyword>
<dbReference type="Proteomes" id="UP000509510">
    <property type="component" value="Chromosome V"/>
</dbReference>
<dbReference type="FunFam" id="2.60.120.200:FF:000114">
    <property type="entry name" value="Probable endo-1,3(4)-beta-glucanase NFIA_089530"/>
    <property type="match status" value="1"/>
</dbReference>
<dbReference type="InterPro" id="IPR000757">
    <property type="entry name" value="Beta-glucanase-like"/>
</dbReference>
<keyword evidence="6" id="KW-0325">Glycoprotein</keyword>
<dbReference type="AlphaFoldDB" id="A0A7H8R6F5"/>